<protein>
    <submittedName>
        <fullName evidence="1">Uncharacterized protein</fullName>
    </submittedName>
</protein>
<dbReference type="KEGG" id="dia:Dtpsy_3238"/>
<gene>
    <name evidence="1" type="ordered locus">Dtpsy_3238</name>
</gene>
<sequence length="332" mass="35333">MAAHDAWALICRLFAGGTPVLRTTLSPRETSALSILGKVVKPTVADQSFVLCPHCQQHRAQVWGDGRGGRMCRCPDCGPVAVEAADGVALALDEDWLRTKMRVALGIESRDGIDDLGDGVWRLGDARRSPVLLARDLTRVLHESALLDRVRVEGGDIRVITPRSSATRGSPFGAGVEWLVLEERFTFYGGGIALIGTPSSSAKPAIADPAAPVNGPFSADFKWAALPDGDGTPIRFTDGQAKVFEALWSFKGEATTAERIMQRAGLDSAKPSDLFKIKTKDKGKPEPEAQHAAYGALVVTQQRAGLYSMPCAAGALASSPHQISGKGETFMA</sequence>
<accession>A0A9J9Q9E0</accession>
<dbReference type="RefSeq" id="WP_015914485.1">
    <property type="nucleotide sequence ID" value="NC_011992.1"/>
</dbReference>
<reference evidence="1 2" key="1">
    <citation type="journal article" date="2010" name="J. Bacteriol.">
        <title>Completed genome sequence of the anaerobic iron-oxidizing bacterium Acidovorax ebreus strain TPSY.</title>
        <authorList>
            <person name="Byrne-Bailey K.G."/>
            <person name="Weber K.A."/>
            <person name="Chair A.H."/>
            <person name="Bose S."/>
            <person name="Knox T."/>
            <person name="Spanbauer T.L."/>
            <person name="Chertkov O."/>
            <person name="Coates J.D."/>
        </authorList>
    </citation>
    <scope>NUCLEOTIDE SEQUENCE [LARGE SCALE GENOMIC DNA]</scope>
    <source>
        <strain evidence="1 2">TPSY</strain>
    </source>
</reference>
<proteinExistence type="predicted"/>
<dbReference type="Proteomes" id="UP000000450">
    <property type="component" value="Chromosome"/>
</dbReference>
<keyword evidence="2" id="KW-1185">Reference proteome</keyword>
<dbReference type="AlphaFoldDB" id="A0A9J9Q9E0"/>
<organism evidence="1 2">
    <name type="scientific">Acidovorax ebreus (strain TPSY)</name>
    <name type="common">Diaphorobacter sp. (strain TPSY)</name>
    <dbReference type="NCBI Taxonomy" id="535289"/>
    <lineage>
        <taxon>Bacteria</taxon>
        <taxon>Pseudomonadati</taxon>
        <taxon>Pseudomonadota</taxon>
        <taxon>Betaproteobacteria</taxon>
        <taxon>Burkholderiales</taxon>
        <taxon>Comamonadaceae</taxon>
        <taxon>Diaphorobacter</taxon>
    </lineage>
</organism>
<evidence type="ECO:0000313" key="2">
    <source>
        <dbReference type="Proteomes" id="UP000000450"/>
    </source>
</evidence>
<name>A0A9J9Q9E0_ACIET</name>
<dbReference type="EMBL" id="CP001392">
    <property type="protein sequence ID" value="ACM34667.1"/>
    <property type="molecule type" value="Genomic_DNA"/>
</dbReference>
<evidence type="ECO:0000313" key="1">
    <source>
        <dbReference type="EMBL" id="ACM34667.1"/>
    </source>
</evidence>